<dbReference type="SUPFAM" id="SSF46785">
    <property type="entry name" value="Winged helix' DNA-binding domain"/>
    <property type="match status" value="1"/>
</dbReference>
<dbReference type="Proteomes" id="UP000223527">
    <property type="component" value="Unassembled WGS sequence"/>
</dbReference>
<dbReference type="EMBL" id="PDNU01000025">
    <property type="protein sequence ID" value="PHK94469.1"/>
    <property type="molecule type" value="Genomic_DNA"/>
</dbReference>
<evidence type="ECO:0000313" key="6">
    <source>
        <dbReference type="EMBL" id="PHK94469.1"/>
    </source>
</evidence>
<organism evidence="6 7">
    <name type="scientific">Teichococcus rhizosphaerae</name>
    <dbReference type="NCBI Taxonomy" id="1335062"/>
    <lineage>
        <taxon>Bacteria</taxon>
        <taxon>Pseudomonadati</taxon>
        <taxon>Pseudomonadota</taxon>
        <taxon>Alphaproteobacteria</taxon>
        <taxon>Acetobacterales</taxon>
        <taxon>Roseomonadaceae</taxon>
        <taxon>Roseomonas</taxon>
    </lineage>
</organism>
<dbReference type="Gene3D" id="1.10.10.10">
    <property type="entry name" value="Winged helix-like DNA-binding domain superfamily/Winged helix DNA-binding domain"/>
    <property type="match status" value="1"/>
</dbReference>
<evidence type="ECO:0000256" key="2">
    <source>
        <dbReference type="ARBA" id="ARBA00023015"/>
    </source>
</evidence>
<dbReference type="AlphaFoldDB" id="A0A2C7A8X2"/>
<name>A0A2C7A8X2_9PROT</name>
<accession>A0A2C7A8X2</accession>
<dbReference type="RefSeq" id="WP_099096019.1">
    <property type="nucleotide sequence ID" value="NZ_PDNU01000025.1"/>
</dbReference>
<evidence type="ECO:0000256" key="4">
    <source>
        <dbReference type="ARBA" id="ARBA00023163"/>
    </source>
</evidence>
<keyword evidence="7" id="KW-1185">Reference proteome</keyword>
<dbReference type="PROSITE" id="PS50931">
    <property type="entry name" value="HTH_LYSR"/>
    <property type="match status" value="1"/>
</dbReference>
<proteinExistence type="inferred from homology"/>
<evidence type="ECO:0000256" key="1">
    <source>
        <dbReference type="ARBA" id="ARBA00009437"/>
    </source>
</evidence>
<dbReference type="InterPro" id="IPR036390">
    <property type="entry name" value="WH_DNA-bd_sf"/>
</dbReference>
<keyword evidence="4" id="KW-0804">Transcription</keyword>
<dbReference type="PANTHER" id="PTHR30126">
    <property type="entry name" value="HTH-TYPE TRANSCRIPTIONAL REGULATOR"/>
    <property type="match status" value="1"/>
</dbReference>
<keyword evidence="2" id="KW-0805">Transcription regulation</keyword>
<reference evidence="6 7" key="1">
    <citation type="submission" date="2017-10" db="EMBL/GenBank/DDBJ databases">
        <authorList>
            <person name="Banno H."/>
            <person name="Chua N.-H."/>
        </authorList>
    </citation>
    <scope>NUCLEOTIDE SEQUENCE [LARGE SCALE GENOMIC DNA]</scope>
    <source>
        <strain evidence="6 7">YW11</strain>
    </source>
</reference>
<gene>
    <name evidence="6" type="ORF">CR162_13340</name>
</gene>
<dbReference type="PANTHER" id="PTHR30126:SF91">
    <property type="entry name" value="LYSR FAMILY TRANSCRIPTIONAL REGULATOR"/>
    <property type="match status" value="1"/>
</dbReference>
<evidence type="ECO:0000313" key="7">
    <source>
        <dbReference type="Proteomes" id="UP000223527"/>
    </source>
</evidence>
<dbReference type="PRINTS" id="PR00039">
    <property type="entry name" value="HTHLYSR"/>
</dbReference>
<sequence>MIDPLTLDQLRVLVAVAETGSFSAAARRLRRVQSAVSQSIQALEGTLRLSLFDRTGRRPLPTEAGRVIIEDARLMLRQAEVLRARADSIAGGLEPELTIAINPLMPPAPAMEALKALRQEFPNLPVTLLTEGLGSPERHLREGTVRLAIYPVEAVGPLELAVEFLMNVPMVPVVAAGHPLARAEGPLAREQLARHVQLVLTDGAPKSNWSRGVISPQHWRFADLNTRLAFLREGFGWCYMPEHMVAALIGEGCLKRLHLLEESGFNIPLHVVHERSRPPGVAGRWLINRMRQALAPHDAPPPGAA</sequence>
<comment type="caution">
    <text evidence="6">The sequence shown here is derived from an EMBL/GenBank/DDBJ whole genome shotgun (WGS) entry which is preliminary data.</text>
</comment>
<comment type="similarity">
    <text evidence="1">Belongs to the LysR transcriptional regulatory family.</text>
</comment>
<dbReference type="Gene3D" id="3.40.190.290">
    <property type="match status" value="1"/>
</dbReference>
<feature type="domain" description="HTH lysR-type" evidence="5">
    <location>
        <begin position="5"/>
        <end position="62"/>
    </location>
</feature>
<dbReference type="InterPro" id="IPR005119">
    <property type="entry name" value="LysR_subst-bd"/>
</dbReference>
<keyword evidence="3" id="KW-0238">DNA-binding</keyword>
<dbReference type="OrthoDB" id="196624at2"/>
<dbReference type="GO" id="GO:0003700">
    <property type="term" value="F:DNA-binding transcription factor activity"/>
    <property type="evidence" value="ECO:0007669"/>
    <property type="project" value="InterPro"/>
</dbReference>
<evidence type="ECO:0000256" key="3">
    <source>
        <dbReference type="ARBA" id="ARBA00023125"/>
    </source>
</evidence>
<evidence type="ECO:0000259" key="5">
    <source>
        <dbReference type="PROSITE" id="PS50931"/>
    </source>
</evidence>
<dbReference type="FunFam" id="1.10.10.10:FF:000001">
    <property type="entry name" value="LysR family transcriptional regulator"/>
    <property type="match status" value="1"/>
</dbReference>
<protein>
    <submittedName>
        <fullName evidence="6">LysR family transcriptional regulator</fullName>
    </submittedName>
</protein>
<dbReference type="InterPro" id="IPR000847">
    <property type="entry name" value="LysR_HTH_N"/>
</dbReference>
<dbReference type="SUPFAM" id="SSF53850">
    <property type="entry name" value="Periplasmic binding protein-like II"/>
    <property type="match status" value="1"/>
</dbReference>
<dbReference type="GO" id="GO:0000976">
    <property type="term" value="F:transcription cis-regulatory region binding"/>
    <property type="evidence" value="ECO:0007669"/>
    <property type="project" value="TreeGrafter"/>
</dbReference>
<dbReference type="Pfam" id="PF00126">
    <property type="entry name" value="HTH_1"/>
    <property type="match status" value="1"/>
</dbReference>
<dbReference type="Pfam" id="PF03466">
    <property type="entry name" value="LysR_substrate"/>
    <property type="match status" value="1"/>
</dbReference>
<dbReference type="InterPro" id="IPR036388">
    <property type="entry name" value="WH-like_DNA-bd_sf"/>
</dbReference>